<evidence type="ECO:0000313" key="9">
    <source>
        <dbReference type="Proteomes" id="UP001174677"/>
    </source>
</evidence>
<feature type="transmembrane region" description="Helical" evidence="6">
    <location>
        <begin position="117"/>
        <end position="137"/>
    </location>
</feature>
<dbReference type="InterPro" id="IPR020846">
    <property type="entry name" value="MFS_dom"/>
</dbReference>
<sequence length="499" mass="54885">MESERLVYTLDEALAAVGFGKFQGLVLVYAGFGWFSEAIEIMILSFVGPAVKLKWALSSSEESLLSSVVFAGMLIGAYSWGLTSDNYGRRKAFLSMTVITSGAGFLSAFSPNYISLVFLRCLVGFGLGGGHVFLSWFLEFIPTSHRGKWMVIISIFWTIGTIFEASLAWIVMPILNWRWLLALSAVPSFSLLLFYRLVPESPRYLCLKGRTVHAHQILEKMALVNQKDLPPGMLISYEIIDVDEEYPSEYTSFLSVAREKISIFRSGFSLFFMLFSSNLIRITLLLWVLFFGNTFVYYGIVLLTSEISTVQDKCSSTVLLTENLQADSLYTDVLITSFAELPGLLLSVVIVDRFGRKPAMTIMFILAWVFLLPLVFSQSAILTTGLLFGARMFSMGTFTVACIYAPELYPTSVRSTGAGVASAIGRIGGMVCPLVAVALTSSCHLKEAIILFEVVIAVTVTCILLFPFETSGRELSDSIAVSDSKQALLAENSSSTPSP</sequence>
<protein>
    <recommendedName>
        <fullName evidence="7">Major facilitator superfamily (MFS) profile domain-containing protein</fullName>
    </recommendedName>
</protein>
<dbReference type="PANTHER" id="PTHR23511">
    <property type="entry name" value="SYNAPTIC VESICLE GLYCOPROTEIN 2"/>
    <property type="match status" value="1"/>
</dbReference>
<keyword evidence="9" id="KW-1185">Reference proteome</keyword>
<feature type="transmembrane region" description="Helical" evidence="6">
    <location>
        <begin position="92"/>
        <end position="111"/>
    </location>
</feature>
<reference evidence="8 9" key="1">
    <citation type="journal article" date="2023" name="Plant Biotechnol. J.">
        <title>Chromosome-level wild Hevea brasiliensis genome provides new tools for genomic-assisted breeding and valuable loci to elevate rubber yield.</title>
        <authorList>
            <person name="Cheng H."/>
            <person name="Song X."/>
            <person name="Hu Y."/>
            <person name="Wu T."/>
            <person name="Yang Q."/>
            <person name="An Z."/>
            <person name="Feng S."/>
            <person name="Deng Z."/>
            <person name="Wu W."/>
            <person name="Zeng X."/>
            <person name="Tu M."/>
            <person name="Wang X."/>
            <person name="Huang H."/>
        </authorList>
    </citation>
    <scope>NUCLEOTIDE SEQUENCE [LARGE SCALE GENOMIC DNA]</scope>
    <source>
        <strain evidence="8">MT/VB/25A 57/8</strain>
    </source>
</reference>
<feature type="transmembrane region" description="Helical" evidence="6">
    <location>
        <begin position="268"/>
        <end position="290"/>
    </location>
</feature>
<dbReference type="Pfam" id="PF00083">
    <property type="entry name" value="Sugar_tr"/>
    <property type="match status" value="1"/>
</dbReference>
<evidence type="ECO:0000256" key="1">
    <source>
        <dbReference type="ARBA" id="ARBA00004141"/>
    </source>
</evidence>
<keyword evidence="5 6" id="KW-0472">Membrane</keyword>
<accession>A0ABQ9LH90</accession>
<keyword evidence="2" id="KW-0813">Transport</keyword>
<evidence type="ECO:0000256" key="5">
    <source>
        <dbReference type="ARBA" id="ARBA00023136"/>
    </source>
</evidence>
<evidence type="ECO:0000256" key="3">
    <source>
        <dbReference type="ARBA" id="ARBA00022692"/>
    </source>
</evidence>
<dbReference type="Gene3D" id="1.20.1250.20">
    <property type="entry name" value="MFS general substrate transporter like domains"/>
    <property type="match status" value="1"/>
</dbReference>
<evidence type="ECO:0000256" key="6">
    <source>
        <dbReference type="SAM" id="Phobius"/>
    </source>
</evidence>
<name>A0ABQ9LH90_HEVBR</name>
<dbReference type="PROSITE" id="PS50850">
    <property type="entry name" value="MFS"/>
    <property type="match status" value="1"/>
</dbReference>
<organism evidence="8 9">
    <name type="scientific">Hevea brasiliensis</name>
    <name type="common">Para rubber tree</name>
    <name type="synonym">Siphonia brasiliensis</name>
    <dbReference type="NCBI Taxonomy" id="3981"/>
    <lineage>
        <taxon>Eukaryota</taxon>
        <taxon>Viridiplantae</taxon>
        <taxon>Streptophyta</taxon>
        <taxon>Embryophyta</taxon>
        <taxon>Tracheophyta</taxon>
        <taxon>Spermatophyta</taxon>
        <taxon>Magnoliopsida</taxon>
        <taxon>eudicotyledons</taxon>
        <taxon>Gunneridae</taxon>
        <taxon>Pentapetalae</taxon>
        <taxon>rosids</taxon>
        <taxon>fabids</taxon>
        <taxon>Malpighiales</taxon>
        <taxon>Euphorbiaceae</taxon>
        <taxon>Crotonoideae</taxon>
        <taxon>Micrandreae</taxon>
        <taxon>Hevea</taxon>
    </lineage>
</organism>
<comment type="caution">
    <text evidence="8">The sequence shown here is derived from an EMBL/GenBank/DDBJ whole genome shotgun (WGS) entry which is preliminary data.</text>
</comment>
<evidence type="ECO:0000259" key="7">
    <source>
        <dbReference type="PROSITE" id="PS50850"/>
    </source>
</evidence>
<keyword evidence="3 6" id="KW-0812">Transmembrane</keyword>
<feature type="transmembrane region" description="Helical" evidence="6">
    <location>
        <begin position="363"/>
        <end position="382"/>
    </location>
</feature>
<dbReference type="InterPro" id="IPR036259">
    <property type="entry name" value="MFS_trans_sf"/>
</dbReference>
<dbReference type="Proteomes" id="UP001174677">
    <property type="component" value="Chromosome 12"/>
</dbReference>
<keyword evidence="4 6" id="KW-1133">Transmembrane helix</keyword>
<feature type="transmembrane region" description="Helical" evidence="6">
    <location>
        <begin position="329"/>
        <end position="351"/>
    </location>
</feature>
<feature type="transmembrane region" description="Helical" evidence="6">
    <location>
        <begin position="63"/>
        <end position="80"/>
    </location>
</feature>
<feature type="domain" description="Major facilitator superfamily (MFS) profile" evidence="7">
    <location>
        <begin position="26"/>
        <end position="471"/>
    </location>
</feature>
<dbReference type="EMBL" id="JARPOI010000012">
    <property type="protein sequence ID" value="KAJ9167306.1"/>
    <property type="molecule type" value="Genomic_DNA"/>
</dbReference>
<evidence type="ECO:0000256" key="2">
    <source>
        <dbReference type="ARBA" id="ARBA00022448"/>
    </source>
</evidence>
<proteinExistence type="predicted"/>
<feature type="transmembrane region" description="Helical" evidence="6">
    <location>
        <begin position="448"/>
        <end position="468"/>
    </location>
</feature>
<gene>
    <name evidence="8" type="ORF">P3X46_021970</name>
</gene>
<feature type="transmembrane region" description="Helical" evidence="6">
    <location>
        <begin position="26"/>
        <end position="51"/>
    </location>
</feature>
<dbReference type="PANTHER" id="PTHR23511:SF5">
    <property type="entry name" value="MAJOR FACILITATOR-TYPE TRANSPORTER HXNZ-RELATED"/>
    <property type="match status" value="1"/>
</dbReference>
<feature type="transmembrane region" description="Helical" evidence="6">
    <location>
        <begin position="418"/>
        <end position="442"/>
    </location>
</feature>
<feature type="transmembrane region" description="Helical" evidence="6">
    <location>
        <begin position="177"/>
        <end position="198"/>
    </location>
</feature>
<dbReference type="InterPro" id="IPR005828">
    <property type="entry name" value="MFS_sugar_transport-like"/>
</dbReference>
<dbReference type="SUPFAM" id="SSF103473">
    <property type="entry name" value="MFS general substrate transporter"/>
    <property type="match status" value="1"/>
</dbReference>
<evidence type="ECO:0000256" key="4">
    <source>
        <dbReference type="ARBA" id="ARBA00022989"/>
    </source>
</evidence>
<feature type="transmembrane region" description="Helical" evidence="6">
    <location>
        <begin position="149"/>
        <end position="171"/>
    </location>
</feature>
<evidence type="ECO:0000313" key="8">
    <source>
        <dbReference type="EMBL" id="KAJ9167306.1"/>
    </source>
</evidence>
<comment type="subcellular location">
    <subcellularLocation>
        <location evidence="1">Membrane</location>
        <topology evidence="1">Multi-pass membrane protein</topology>
    </subcellularLocation>
</comment>